<protein>
    <recommendedName>
        <fullName evidence="6 9">RNA polymerase II subunit A C-terminal domain phosphatase</fullName>
        <ecNumber evidence="2 9">3.1.3.16</ecNumber>
    </recommendedName>
</protein>
<dbReference type="InterPro" id="IPR036420">
    <property type="entry name" value="BRCT_dom_sf"/>
</dbReference>
<feature type="compositionally biased region" description="Acidic residues" evidence="10">
    <location>
        <begin position="574"/>
        <end position="592"/>
    </location>
</feature>
<keyword evidence="3 9" id="KW-0378">Hydrolase</keyword>
<dbReference type="PROSITE" id="PS50969">
    <property type="entry name" value="FCP1"/>
    <property type="match status" value="1"/>
</dbReference>
<evidence type="ECO:0000256" key="8">
    <source>
        <dbReference type="ARBA" id="ARBA00048336"/>
    </source>
</evidence>
<organism evidence="13 14">
    <name type="scientific">Sipha flava</name>
    <name type="common">yellow sugarcane aphid</name>
    <dbReference type="NCBI Taxonomy" id="143950"/>
    <lineage>
        <taxon>Eukaryota</taxon>
        <taxon>Metazoa</taxon>
        <taxon>Ecdysozoa</taxon>
        <taxon>Arthropoda</taxon>
        <taxon>Hexapoda</taxon>
        <taxon>Insecta</taxon>
        <taxon>Pterygota</taxon>
        <taxon>Neoptera</taxon>
        <taxon>Paraneoptera</taxon>
        <taxon>Hemiptera</taxon>
        <taxon>Sternorrhyncha</taxon>
        <taxon>Aphidomorpha</taxon>
        <taxon>Aphidoidea</taxon>
        <taxon>Aphididae</taxon>
        <taxon>Sipha</taxon>
    </lineage>
</organism>
<dbReference type="CDD" id="cd17729">
    <property type="entry name" value="BRCT_CTDP1"/>
    <property type="match status" value="1"/>
</dbReference>
<dbReference type="FunFam" id="3.40.50.10190:FF:000007">
    <property type="entry name" value="RNA polymerase II subunit A C-terminal domain phosphatase"/>
    <property type="match status" value="1"/>
</dbReference>
<dbReference type="RefSeq" id="XP_025411477.1">
    <property type="nucleotide sequence ID" value="XM_025555692.1"/>
</dbReference>
<feature type="domain" description="BRCT" evidence="11">
    <location>
        <begin position="418"/>
        <end position="511"/>
    </location>
</feature>
<dbReference type="InterPro" id="IPR039189">
    <property type="entry name" value="Fcp1"/>
</dbReference>
<sequence>METNSETIFVNLPTTDKKATLVKWRVKEGTLVNSTVVVLLYQEDGEKDRKSFRTNHIGVVKKILIHEGQEIPVGSPVFELEPGCSHSTVVSDLCADCGADLRIDNASKPTASVSMIHSVPDLKVSEQSAFLLGKADEKRLLSDRKLVLLVDLDQTIIHTTNDNIPNNIKDVYHFQLYGPNSPWYHTRLRPGTYKFLSSISELYELHICTFGARNYAHTITHILDPKGKLFSHRVLSRDECFNPNSKTGNLKGLFPCGDNMVCIIDDREDVWEYALNLIHVKPYHFFQHTGDINAPPNLQKNCDDSSQQDNKIDFTHLVQGITVKKKNKINDNVQIEDGEVLSDDDSPDNEKKVKKDVVVKENEIDKQIEVEEEDDYLLYLEDILKKLHKEYFAEYDQKCKLYGNDVEVPDMKRIIPTYRSKILAGKKLVFSGLVPTPVPLTESRAYKVARLLGSEVTENIEPDTTHLVAVRQGTLKAIAARKRPDIITVTPEWLWLCAERWEHVEEKLFPLRSGCGDSSNRDPPAHCSSPEHSPPSPISNNLNSSIKEQNKFSDTLNPLLSFTDEDIKRMAGEVEDMTDDEDSCDGDDENNADETSKKDKDGNSSSEESLAGSSRGHKRRHSSSEETNSDPTDNEDETLNEQFRQGRNLEELGLDWGNNSENSVDPPDELNEWNMLGAALEKEFLDN</sequence>
<dbReference type="RefSeq" id="XP_025411476.1">
    <property type="nucleotide sequence ID" value="XM_025555691.1"/>
</dbReference>
<evidence type="ECO:0000313" key="14">
    <source>
        <dbReference type="RefSeq" id="XP_025411476.1"/>
    </source>
</evidence>
<reference evidence="14 15" key="1">
    <citation type="submission" date="2025-04" db="UniProtKB">
        <authorList>
            <consortium name="RefSeq"/>
        </authorList>
    </citation>
    <scope>IDENTIFICATION</scope>
    <source>
        <tissue evidence="14 15">Whole body</tissue>
    </source>
</reference>
<dbReference type="SUPFAM" id="SSF51230">
    <property type="entry name" value="Single hybrid motif"/>
    <property type="match status" value="1"/>
</dbReference>
<dbReference type="Pfam" id="PF03031">
    <property type="entry name" value="NIF"/>
    <property type="match status" value="1"/>
</dbReference>
<feature type="region of interest" description="Disordered" evidence="10">
    <location>
        <begin position="574"/>
        <end position="670"/>
    </location>
</feature>
<dbReference type="PANTHER" id="PTHR23081">
    <property type="entry name" value="RNA POLYMERASE II CTD PHOSPHATASE"/>
    <property type="match status" value="1"/>
</dbReference>
<feature type="compositionally biased region" description="Low complexity" evidence="10">
    <location>
        <begin position="604"/>
        <end position="614"/>
    </location>
</feature>
<keyword evidence="13" id="KW-1185">Reference proteome</keyword>
<dbReference type="PROSITE" id="PS50172">
    <property type="entry name" value="BRCT"/>
    <property type="match status" value="1"/>
</dbReference>
<dbReference type="InterPro" id="IPR036412">
    <property type="entry name" value="HAD-like_sf"/>
</dbReference>
<evidence type="ECO:0000256" key="2">
    <source>
        <dbReference type="ARBA" id="ARBA00013081"/>
    </source>
</evidence>
<evidence type="ECO:0000256" key="10">
    <source>
        <dbReference type="SAM" id="MobiDB-lite"/>
    </source>
</evidence>
<keyword evidence="5 9" id="KW-0539">Nucleus</keyword>
<gene>
    <name evidence="14 15" type="primary">LOC112684265</name>
</gene>
<dbReference type="InterPro" id="IPR004274">
    <property type="entry name" value="FCP1_dom"/>
</dbReference>
<evidence type="ECO:0000256" key="7">
    <source>
        <dbReference type="ARBA" id="ARBA00047761"/>
    </source>
</evidence>
<comment type="subcellular location">
    <subcellularLocation>
        <location evidence="1 9">Nucleus</location>
    </subcellularLocation>
</comment>
<dbReference type="Gene3D" id="3.40.50.10190">
    <property type="entry name" value="BRCT domain"/>
    <property type="match status" value="1"/>
</dbReference>
<dbReference type="CDD" id="cd07521">
    <property type="entry name" value="HAD_FCP1-like"/>
    <property type="match status" value="1"/>
</dbReference>
<dbReference type="SUPFAM" id="SSF52113">
    <property type="entry name" value="BRCT domain"/>
    <property type="match status" value="1"/>
</dbReference>
<dbReference type="InterPro" id="IPR023214">
    <property type="entry name" value="HAD_sf"/>
</dbReference>
<comment type="catalytic activity">
    <reaction evidence="8 9">
        <text>O-phospho-L-threonyl-[protein] + H2O = L-threonyl-[protein] + phosphate</text>
        <dbReference type="Rhea" id="RHEA:47004"/>
        <dbReference type="Rhea" id="RHEA-COMP:11060"/>
        <dbReference type="Rhea" id="RHEA-COMP:11605"/>
        <dbReference type="ChEBI" id="CHEBI:15377"/>
        <dbReference type="ChEBI" id="CHEBI:30013"/>
        <dbReference type="ChEBI" id="CHEBI:43474"/>
        <dbReference type="ChEBI" id="CHEBI:61977"/>
        <dbReference type="EC" id="3.1.3.16"/>
    </reaction>
</comment>
<feature type="domain" description="FCP1 homology" evidence="12">
    <location>
        <begin position="141"/>
        <end position="305"/>
    </location>
</feature>
<dbReference type="OrthoDB" id="10249888at2759"/>
<dbReference type="Gene3D" id="3.40.50.1000">
    <property type="entry name" value="HAD superfamily/HAD-like"/>
    <property type="match status" value="1"/>
</dbReference>
<name>A0A8B8FLV6_9HEMI</name>
<evidence type="ECO:0000256" key="3">
    <source>
        <dbReference type="ARBA" id="ARBA00022801"/>
    </source>
</evidence>
<evidence type="ECO:0000313" key="13">
    <source>
        <dbReference type="Proteomes" id="UP000694846"/>
    </source>
</evidence>
<dbReference type="CTD" id="2221"/>
<dbReference type="Gene3D" id="2.40.50.100">
    <property type="match status" value="1"/>
</dbReference>
<evidence type="ECO:0000256" key="5">
    <source>
        <dbReference type="ARBA" id="ARBA00023242"/>
    </source>
</evidence>
<evidence type="ECO:0000313" key="15">
    <source>
        <dbReference type="RefSeq" id="XP_025411477.1"/>
    </source>
</evidence>
<evidence type="ECO:0000256" key="6">
    <source>
        <dbReference type="ARBA" id="ARBA00040602"/>
    </source>
</evidence>
<dbReference type="AlphaFoldDB" id="A0A8B8FLV6"/>
<dbReference type="SUPFAM" id="SSF56784">
    <property type="entry name" value="HAD-like"/>
    <property type="match status" value="1"/>
</dbReference>
<dbReference type="PANTHER" id="PTHR23081:SF36">
    <property type="entry name" value="RNA POLYMERASE II SUBUNIT A C-TERMINAL DOMAIN PHOSPHATASE"/>
    <property type="match status" value="1"/>
</dbReference>
<accession>A0A8B8FLV6</accession>
<dbReference type="GO" id="GO:0005634">
    <property type="term" value="C:nucleus"/>
    <property type="evidence" value="ECO:0007669"/>
    <property type="project" value="UniProtKB-SubCell"/>
</dbReference>
<evidence type="ECO:0000256" key="9">
    <source>
        <dbReference type="RuleBase" id="RU366066"/>
    </source>
</evidence>
<evidence type="ECO:0000259" key="12">
    <source>
        <dbReference type="PROSITE" id="PS50969"/>
    </source>
</evidence>
<evidence type="ECO:0000259" key="11">
    <source>
        <dbReference type="PROSITE" id="PS50172"/>
    </source>
</evidence>
<keyword evidence="4" id="KW-0904">Protein phosphatase</keyword>
<dbReference type="InterPro" id="IPR011947">
    <property type="entry name" value="FCP1_euk"/>
</dbReference>
<dbReference type="FunFam" id="3.40.50.1000:FF:000040">
    <property type="entry name" value="RNA polymerase II subunit A C-terminal domain phosphatase"/>
    <property type="match status" value="1"/>
</dbReference>
<dbReference type="NCBIfam" id="TIGR02250">
    <property type="entry name" value="FCP1_euk"/>
    <property type="match status" value="1"/>
</dbReference>
<proteinExistence type="predicted"/>
<dbReference type="SMART" id="SM00292">
    <property type="entry name" value="BRCT"/>
    <property type="match status" value="1"/>
</dbReference>
<feature type="region of interest" description="Disordered" evidence="10">
    <location>
        <begin position="515"/>
        <end position="544"/>
    </location>
</feature>
<evidence type="ECO:0000256" key="4">
    <source>
        <dbReference type="ARBA" id="ARBA00022912"/>
    </source>
</evidence>
<comment type="function">
    <text evidence="9">This promotes the activity of RNA polymerase II.</text>
</comment>
<dbReference type="InterPro" id="IPR011053">
    <property type="entry name" value="Single_hybrid_motif"/>
</dbReference>
<dbReference type="Gene3D" id="1.10.287.10">
    <property type="entry name" value="S15/NS1, RNA-binding"/>
    <property type="match status" value="1"/>
</dbReference>
<dbReference type="EC" id="3.1.3.16" evidence="2 9"/>
<dbReference type="GO" id="GO:0008420">
    <property type="term" value="F:RNA polymerase II CTD heptapeptide repeat phosphatase activity"/>
    <property type="evidence" value="ECO:0007669"/>
    <property type="project" value="UniProtKB-UniRule"/>
</dbReference>
<dbReference type="InterPro" id="IPR001357">
    <property type="entry name" value="BRCT_dom"/>
</dbReference>
<comment type="catalytic activity">
    <reaction evidence="7 9">
        <text>O-phospho-L-seryl-[protein] + H2O = L-seryl-[protein] + phosphate</text>
        <dbReference type="Rhea" id="RHEA:20629"/>
        <dbReference type="Rhea" id="RHEA-COMP:9863"/>
        <dbReference type="Rhea" id="RHEA-COMP:11604"/>
        <dbReference type="ChEBI" id="CHEBI:15377"/>
        <dbReference type="ChEBI" id="CHEBI:29999"/>
        <dbReference type="ChEBI" id="CHEBI:43474"/>
        <dbReference type="ChEBI" id="CHEBI:83421"/>
        <dbReference type="EC" id="3.1.3.16"/>
    </reaction>
</comment>
<dbReference type="Pfam" id="PF00533">
    <property type="entry name" value="BRCT"/>
    <property type="match status" value="1"/>
</dbReference>
<dbReference type="GeneID" id="112684265"/>
<evidence type="ECO:0000256" key="1">
    <source>
        <dbReference type="ARBA" id="ARBA00004123"/>
    </source>
</evidence>
<dbReference type="SMART" id="SM00577">
    <property type="entry name" value="CPDc"/>
    <property type="match status" value="1"/>
</dbReference>
<dbReference type="Proteomes" id="UP000694846">
    <property type="component" value="Unplaced"/>
</dbReference>